<keyword evidence="3 7" id="KW-0812">Transmembrane</keyword>
<feature type="transmembrane region" description="Helical" evidence="7">
    <location>
        <begin position="182"/>
        <end position="202"/>
    </location>
</feature>
<dbReference type="InterPro" id="IPR036259">
    <property type="entry name" value="MFS_trans_sf"/>
</dbReference>
<feature type="transmembrane region" description="Helical" evidence="7">
    <location>
        <begin position="28"/>
        <end position="49"/>
    </location>
</feature>
<dbReference type="PANTHER" id="PTHR16172:SF41">
    <property type="entry name" value="MAJOR FACILITATOR SUPERFAMILY DOMAIN-CONTAINING PROTEIN 6-LIKE"/>
    <property type="match status" value="1"/>
</dbReference>
<feature type="transmembrane region" description="Helical" evidence="7">
    <location>
        <begin position="397"/>
        <end position="416"/>
    </location>
</feature>
<gene>
    <name evidence="9" type="ORF">EHUX00137_LOCUS16147</name>
</gene>
<organism evidence="9">
    <name type="scientific">Emiliania huxleyi</name>
    <name type="common">Coccolithophore</name>
    <name type="synonym">Pontosphaera huxleyi</name>
    <dbReference type="NCBI Taxonomy" id="2903"/>
    <lineage>
        <taxon>Eukaryota</taxon>
        <taxon>Haptista</taxon>
        <taxon>Haptophyta</taxon>
        <taxon>Prymnesiophyceae</taxon>
        <taxon>Isochrysidales</taxon>
        <taxon>Noelaerhabdaceae</taxon>
        <taxon>Emiliania</taxon>
    </lineage>
</organism>
<evidence type="ECO:0000259" key="8">
    <source>
        <dbReference type="Pfam" id="PF12832"/>
    </source>
</evidence>
<name>A0A7S3WAX6_EMIHU</name>
<evidence type="ECO:0000256" key="5">
    <source>
        <dbReference type="ARBA" id="ARBA00023136"/>
    </source>
</evidence>
<feature type="domain" description="Major facilitator superfamily associated" evidence="8">
    <location>
        <begin position="25"/>
        <end position="463"/>
    </location>
</feature>
<dbReference type="EMBL" id="HBIR01021208">
    <property type="protein sequence ID" value="CAE0547319.1"/>
    <property type="molecule type" value="Transcribed_RNA"/>
</dbReference>
<keyword evidence="5 7" id="KW-0472">Membrane</keyword>
<comment type="subcellular location">
    <subcellularLocation>
        <location evidence="1">Membrane</location>
        <topology evidence="1">Multi-pass membrane protein</topology>
    </subcellularLocation>
</comment>
<feature type="transmembrane region" description="Helical" evidence="7">
    <location>
        <begin position="116"/>
        <end position="137"/>
    </location>
</feature>
<dbReference type="Pfam" id="PF12832">
    <property type="entry name" value="MFS_1_like"/>
    <property type="match status" value="1"/>
</dbReference>
<feature type="transmembrane region" description="Helical" evidence="7">
    <location>
        <begin position="309"/>
        <end position="335"/>
    </location>
</feature>
<dbReference type="InterPro" id="IPR024989">
    <property type="entry name" value="MFS_assoc_dom"/>
</dbReference>
<feature type="transmembrane region" description="Helical" evidence="7">
    <location>
        <begin position="91"/>
        <end position="110"/>
    </location>
</feature>
<feature type="transmembrane region" description="Helical" evidence="7">
    <location>
        <begin position="55"/>
        <end position="79"/>
    </location>
</feature>
<evidence type="ECO:0000256" key="7">
    <source>
        <dbReference type="SAM" id="Phobius"/>
    </source>
</evidence>
<evidence type="ECO:0000256" key="1">
    <source>
        <dbReference type="ARBA" id="ARBA00004141"/>
    </source>
</evidence>
<dbReference type="GO" id="GO:0016020">
    <property type="term" value="C:membrane"/>
    <property type="evidence" value="ECO:0007669"/>
    <property type="project" value="UniProtKB-SubCell"/>
</dbReference>
<feature type="transmembrane region" description="Helical" evidence="7">
    <location>
        <begin position="472"/>
        <end position="495"/>
    </location>
</feature>
<feature type="region of interest" description="Disordered" evidence="6">
    <location>
        <begin position="523"/>
        <end position="544"/>
    </location>
</feature>
<proteinExistence type="inferred from homology"/>
<evidence type="ECO:0000256" key="2">
    <source>
        <dbReference type="ARBA" id="ARBA00005241"/>
    </source>
</evidence>
<comment type="similarity">
    <text evidence="2">Belongs to the major facilitator superfamily. MFSD6 family.</text>
</comment>
<evidence type="ECO:0000256" key="4">
    <source>
        <dbReference type="ARBA" id="ARBA00022989"/>
    </source>
</evidence>
<protein>
    <recommendedName>
        <fullName evidence="8">Major facilitator superfamily associated domain-containing protein</fullName>
    </recommendedName>
</protein>
<dbReference type="AlphaFoldDB" id="A0A7S3WAX6"/>
<evidence type="ECO:0000256" key="6">
    <source>
        <dbReference type="SAM" id="MobiDB-lite"/>
    </source>
</evidence>
<feature type="transmembrane region" description="Helical" evidence="7">
    <location>
        <begin position="158"/>
        <end position="176"/>
    </location>
</feature>
<keyword evidence="4 7" id="KW-1133">Transmembrane helix</keyword>
<dbReference type="Gene3D" id="1.20.1250.20">
    <property type="entry name" value="MFS general substrate transporter like domains"/>
    <property type="match status" value="2"/>
</dbReference>
<evidence type="ECO:0000256" key="3">
    <source>
        <dbReference type="ARBA" id="ARBA00022692"/>
    </source>
</evidence>
<dbReference type="SUPFAM" id="SSF103473">
    <property type="entry name" value="MFS general substrate transporter"/>
    <property type="match status" value="1"/>
</dbReference>
<accession>A0A7S3WAX6</accession>
<sequence length="544" mass="57867">MVAPEARVAEAPVHRYAATAHLLRLMKVLYFLSGFSASSFGRFATLFYLDSGLDAHRIGIVEGAQPIVALLGNQLFGLLSDSLQRKKAVALYARAVSTALLLALPMPHWVGLPRATFPYILAIMVAMAFFAVGGGVLDAYTLDLLGDERRGEYGRYRLWLAVSWGIGNALMGWVADHLGFDYNFVVSGALNLLAIGLMGAALPSRTRGERRILQQRQLQQRQLQQSHLAARRADGLAAAADSVREPLQRPEDCCPSSRQLPAAPADATLAAATTEAETAEAEAEAEAGVAEAEAEEAASLASAALRPRFVFFLCEMMAIGLAFTVVEKFIFVFIIKELGGSQSLCGYSVAVNVIFEVPIFHFGDALLRTLGHEAMVLLSLLAYALRVFGYSCLQPHTVWALLALEPLHGITYALSWTAAVDKVKAEVPAAWQTSGMLLLNSAMWCAGRTAGSLLGGSFLQHGRAFGHSGGRALYLVAACASAGLIAAHVVITLLLRAAGQQPLLASPLAAAAAAGIEPLVAGGSAGRQEGWAAARVRTRDSDRE</sequence>
<reference evidence="9" key="1">
    <citation type="submission" date="2021-01" db="EMBL/GenBank/DDBJ databases">
        <authorList>
            <person name="Corre E."/>
            <person name="Pelletier E."/>
            <person name="Niang G."/>
            <person name="Scheremetjew M."/>
            <person name="Finn R."/>
            <person name="Kale V."/>
            <person name="Holt S."/>
            <person name="Cochrane G."/>
            <person name="Meng A."/>
            <person name="Brown T."/>
            <person name="Cohen L."/>
        </authorList>
    </citation>
    <scope>NUCLEOTIDE SEQUENCE</scope>
    <source>
        <strain evidence="9">379</strain>
    </source>
</reference>
<dbReference type="InterPro" id="IPR051717">
    <property type="entry name" value="MFS_MFSD6"/>
</dbReference>
<dbReference type="PANTHER" id="PTHR16172">
    <property type="entry name" value="MAJOR FACILITATOR SUPERFAMILY DOMAIN-CONTAINING PROTEIN 6-LIKE"/>
    <property type="match status" value="1"/>
</dbReference>
<evidence type="ECO:0000313" key="9">
    <source>
        <dbReference type="EMBL" id="CAE0547319.1"/>
    </source>
</evidence>
<feature type="transmembrane region" description="Helical" evidence="7">
    <location>
        <begin position="374"/>
        <end position="391"/>
    </location>
</feature>